<feature type="region of interest" description="Disordered" evidence="1">
    <location>
        <begin position="301"/>
        <end position="334"/>
    </location>
</feature>
<evidence type="ECO:0008006" key="4">
    <source>
        <dbReference type="Google" id="ProtNLM"/>
    </source>
</evidence>
<reference evidence="2 3" key="1">
    <citation type="submission" date="2020-01" db="EMBL/GenBank/DDBJ databases">
        <title>Paenibacillus sp. nov., isolated from tomato rhizosphere.</title>
        <authorList>
            <person name="Weon H.-Y."/>
            <person name="Lee S.A."/>
        </authorList>
    </citation>
    <scope>NUCLEOTIDE SEQUENCE [LARGE SCALE GENOMIC DNA]</scope>
    <source>
        <strain evidence="2 3">12200R-189</strain>
    </source>
</reference>
<dbReference type="EMBL" id="CP048209">
    <property type="protein sequence ID" value="QHT63565.1"/>
    <property type="molecule type" value="Genomic_DNA"/>
</dbReference>
<sequence length="444" mass="48142">MDTVVIFPHCAWEAFPYGSLIERIGRGRSVRFVANAGALAGAPQHYGAIALDALDEWPWERTAVIVTHPCWLYEIAGRGPAALIALLPAEHENGGPGYTSCRDALCAMATMVATASETFYFEQWFRRGNVFLQDGLDTASDLLADAAASDAVAGKPIEALAKLQLRRRTDFRAEQLQALRPSAMQFFFQAVYHYLLGEGEQAERWTLDAFHLAVLNGEEGPVATYYRFLSVIRLLQGRAEDAIATYGISAATEEERAAYTEMRDRWTEGETDMAASLLYRANDDWRQAARLLERVLQKHASASEADDAPRAPAGADAAPASGSETVGSPSPLAGSRLAAPAMNARSGASVSAVHERARALLLEAYERSARPGAALALLPPPLTVKERLRRHLLEGRALALEGRLHDAVRALLQAAMTGTEPLTAIAELASMRAKAKRLAEGEFT</sequence>
<dbReference type="AlphaFoldDB" id="A0A6C0G7B6"/>
<dbReference type="RefSeq" id="WP_162360125.1">
    <property type="nucleotide sequence ID" value="NZ_CP048209.1"/>
</dbReference>
<evidence type="ECO:0000256" key="1">
    <source>
        <dbReference type="SAM" id="MobiDB-lite"/>
    </source>
</evidence>
<accession>A0A6C0G7B6</accession>
<organism evidence="2 3">
    <name type="scientific">Paenibacillus lycopersici</name>
    <dbReference type="NCBI Taxonomy" id="2704462"/>
    <lineage>
        <taxon>Bacteria</taxon>
        <taxon>Bacillati</taxon>
        <taxon>Bacillota</taxon>
        <taxon>Bacilli</taxon>
        <taxon>Bacillales</taxon>
        <taxon>Paenibacillaceae</taxon>
        <taxon>Paenibacillus</taxon>
    </lineage>
</organism>
<proteinExistence type="predicted"/>
<evidence type="ECO:0000313" key="3">
    <source>
        <dbReference type="Proteomes" id="UP000476064"/>
    </source>
</evidence>
<keyword evidence="3" id="KW-1185">Reference proteome</keyword>
<dbReference type="KEGG" id="plyc:GXP70_28820"/>
<evidence type="ECO:0000313" key="2">
    <source>
        <dbReference type="EMBL" id="QHT63565.1"/>
    </source>
</evidence>
<dbReference type="Proteomes" id="UP000476064">
    <property type="component" value="Chromosome"/>
</dbReference>
<name>A0A6C0G7B6_9BACL</name>
<gene>
    <name evidence="2" type="ORF">GXP70_28820</name>
</gene>
<protein>
    <recommendedName>
        <fullName evidence="4">Tetratricopeptide repeat protein</fullName>
    </recommendedName>
</protein>
<feature type="compositionally biased region" description="Low complexity" evidence="1">
    <location>
        <begin position="310"/>
        <end position="320"/>
    </location>
</feature>